<feature type="domain" description="Deacetylase sirtuin-type" evidence="7">
    <location>
        <begin position="13"/>
        <end position="347"/>
    </location>
</feature>
<name>A0A2H3JDH1_WOLCO</name>
<keyword evidence="6" id="KW-0862">Zinc</keyword>
<evidence type="ECO:0000256" key="4">
    <source>
        <dbReference type="ARBA" id="ARBA00023027"/>
    </source>
</evidence>
<protein>
    <submittedName>
        <fullName evidence="8">DHS-like NAD/FAD-binding domain-containing protein</fullName>
    </submittedName>
</protein>
<comment type="subcellular location">
    <subcellularLocation>
        <location evidence="1">Mitochondrion</location>
    </subcellularLocation>
</comment>
<dbReference type="PANTHER" id="PTHR11085:SF8">
    <property type="entry name" value="NAD-DEPENDENT HISTONE DEACETYLASE HST3"/>
    <property type="match status" value="1"/>
</dbReference>
<dbReference type="OrthoDB" id="2919105at2759"/>
<proteinExistence type="inferred from homology"/>
<evidence type="ECO:0000259" key="7">
    <source>
        <dbReference type="PROSITE" id="PS50305"/>
    </source>
</evidence>
<dbReference type="Pfam" id="PF02146">
    <property type="entry name" value="SIR2"/>
    <property type="match status" value="2"/>
</dbReference>
<keyword evidence="3" id="KW-0808">Transferase</keyword>
<evidence type="ECO:0000256" key="3">
    <source>
        <dbReference type="ARBA" id="ARBA00022679"/>
    </source>
</evidence>
<evidence type="ECO:0000256" key="5">
    <source>
        <dbReference type="ARBA" id="ARBA00023128"/>
    </source>
</evidence>
<dbReference type="SUPFAM" id="SSF52467">
    <property type="entry name" value="DHS-like NAD/FAD-binding domain"/>
    <property type="match status" value="1"/>
</dbReference>
<gene>
    <name evidence="8" type="ORF">WOLCODRAFT_61918</name>
</gene>
<keyword evidence="6" id="KW-0479">Metal-binding</keyword>
<dbReference type="PROSITE" id="PS50305">
    <property type="entry name" value="SIRTUIN"/>
    <property type="match status" value="1"/>
</dbReference>
<accession>A0A2H3JDH1</accession>
<dbReference type="Gene3D" id="3.30.1600.10">
    <property type="entry name" value="SIR2/SIRT2 'Small Domain"/>
    <property type="match status" value="1"/>
</dbReference>
<evidence type="ECO:0000313" key="8">
    <source>
        <dbReference type="EMBL" id="PCH34007.1"/>
    </source>
</evidence>
<sequence>MTITLNLDDCASDSSTRRTLSNLSLAVAKCKKIVVVTGAGISCSCGIPDFRSSDGLYALVKEQYPDVVLKGRDLFDASLFRDPTSTSVFYTFISQLKRSIDTASPSPTHRFIKILDAKRRLLRSYTQNIDALEEKAGLVGSSSEEVRTAGKGKAKIKVKEVRNIQLHGDIHRVRCTFCCAEFPCTEEYLDQFDRGIPPDCPECVFRSDARIARSARALKVGTLRPAIVLYDEPHPLGDDIGNMQTSDINRKPDMLVIMGTSLKVHGFKKLVKDFARAVHESAPSPADASTSSQRSSKSMAGKVIFVNKTAPGSEWDGIIDYHVIGETDRWVERVTEEWKKMRPADWEVQQKLVATGDAENAGGFTVTKEVADTLAAKMKGAS</sequence>
<dbReference type="PANTHER" id="PTHR11085">
    <property type="entry name" value="NAD-DEPENDENT PROTEIN DEACYLASE SIRTUIN-5, MITOCHONDRIAL-RELATED"/>
    <property type="match status" value="1"/>
</dbReference>
<evidence type="ECO:0000256" key="2">
    <source>
        <dbReference type="ARBA" id="ARBA00006924"/>
    </source>
</evidence>
<dbReference type="AlphaFoldDB" id="A0A2H3JDH1"/>
<evidence type="ECO:0000256" key="1">
    <source>
        <dbReference type="ARBA" id="ARBA00004173"/>
    </source>
</evidence>
<dbReference type="GO" id="GO:0017136">
    <property type="term" value="F:histone deacetylase activity, NAD-dependent"/>
    <property type="evidence" value="ECO:0007669"/>
    <property type="project" value="TreeGrafter"/>
</dbReference>
<keyword evidence="5" id="KW-0496">Mitochondrion</keyword>
<dbReference type="InterPro" id="IPR026590">
    <property type="entry name" value="Ssirtuin_cat_dom"/>
</dbReference>
<feature type="binding site" evidence="6">
    <location>
        <position position="178"/>
    </location>
    <ligand>
        <name>Zn(2+)</name>
        <dbReference type="ChEBI" id="CHEBI:29105"/>
    </ligand>
</feature>
<evidence type="ECO:0000313" key="9">
    <source>
        <dbReference type="Proteomes" id="UP000218811"/>
    </source>
</evidence>
<dbReference type="InterPro" id="IPR050134">
    <property type="entry name" value="NAD-dep_sirtuin_deacylases"/>
</dbReference>
<dbReference type="GO" id="GO:0005739">
    <property type="term" value="C:mitochondrion"/>
    <property type="evidence" value="ECO:0007669"/>
    <property type="project" value="UniProtKB-SubCell"/>
</dbReference>
<dbReference type="Proteomes" id="UP000218811">
    <property type="component" value="Unassembled WGS sequence"/>
</dbReference>
<feature type="binding site" evidence="6">
    <location>
        <position position="203"/>
    </location>
    <ligand>
        <name>Zn(2+)</name>
        <dbReference type="ChEBI" id="CHEBI:29105"/>
    </ligand>
</feature>
<dbReference type="Gene3D" id="3.40.50.1220">
    <property type="entry name" value="TPP-binding domain"/>
    <property type="match status" value="1"/>
</dbReference>
<dbReference type="GO" id="GO:0046872">
    <property type="term" value="F:metal ion binding"/>
    <property type="evidence" value="ECO:0007669"/>
    <property type="project" value="UniProtKB-KW"/>
</dbReference>
<feature type="binding site" evidence="6">
    <location>
        <position position="200"/>
    </location>
    <ligand>
        <name>Zn(2+)</name>
        <dbReference type="ChEBI" id="CHEBI:29105"/>
    </ligand>
</feature>
<organism evidence="8 9">
    <name type="scientific">Wolfiporia cocos (strain MD-104)</name>
    <name type="common">Brown rot fungus</name>
    <dbReference type="NCBI Taxonomy" id="742152"/>
    <lineage>
        <taxon>Eukaryota</taxon>
        <taxon>Fungi</taxon>
        <taxon>Dikarya</taxon>
        <taxon>Basidiomycota</taxon>
        <taxon>Agaricomycotina</taxon>
        <taxon>Agaricomycetes</taxon>
        <taxon>Polyporales</taxon>
        <taxon>Phaeolaceae</taxon>
        <taxon>Wolfiporia</taxon>
    </lineage>
</organism>
<keyword evidence="4" id="KW-0520">NAD</keyword>
<reference evidence="8 9" key="1">
    <citation type="journal article" date="2012" name="Science">
        <title>The Paleozoic origin of enzymatic lignin decomposition reconstructed from 31 fungal genomes.</title>
        <authorList>
            <person name="Floudas D."/>
            <person name="Binder M."/>
            <person name="Riley R."/>
            <person name="Barry K."/>
            <person name="Blanchette R.A."/>
            <person name="Henrissat B."/>
            <person name="Martinez A.T."/>
            <person name="Otillar R."/>
            <person name="Spatafora J.W."/>
            <person name="Yadav J.S."/>
            <person name="Aerts A."/>
            <person name="Benoit I."/>
            <person name="Boyd A."/>
            <person name="Carlson A."/>
            <person name="Copeland A."/>
            <person name="Coutinho P.M."/>
            <person name="de Vries R.P."/>
            <person name="Ferreira P."/>
            <person name="Findley K."/>
            <person name="Foster B."/>
            <person name="Gaskell J."/>
            <person name="Glotzer D."/>
            <person name="Gorecki P."/>
            <person name="Heitman J."/>
            <person name="Hesse C."/>
            <person name="Hori C."/>
            <person name="Igarashi K."/>
            <person name="Jurgens J.A."/>
            <person name="Kallen N."/>
            <person name="Kersten P."/>
            <person name="Kohler A."/>
            <person name="Kuees U."/>
            <person name="Kumar T.K.A."/>
            <person name="Kuo A."/>
            <person name="LaButti K."/>
            <person name="Larrondo L.F."/>
            <person name="Lindquist E."/>
            <person name="Ling A."/>
            <person name="Lombard V."/>
            <person name="Lucas S."/>
            <person name="Lundell T."/>
            <person name="Martin R."/>
            <person name="McLaughlin D.J."/>
            <person name="Morgenstern I."/>
            <person name="Morin E."/>
            <person name="Murat C."/>
            <person name="Nagy L.G."/>
            <person name="Nolan M."/>
            <person name="Ohm R.A."/>
            <person name="Patyshakuliyeva A."/>
            <person name="Rokas A."/>
            <person name="Ruiz-Duenas F.J."/>
            <person name="Sabat G."/>
            <person name="Salamov A."/>
            <person name="Samejima M."/>
            <person name="Schmutz J."/>
            <person name="Slot J.C."/>
            <person name="St John F."/>
            <person name="Stenlid J."/>
            <person name="Sun H."/>
            <person name="Sun S."/>
            <person name="Syed K."/>
            <person name="Tsang A."/>
            <person name="Wiebenga A."/>
            <person name="Young D."/>
            <person name="Pisabarro A."/>
            <person name="Eastwood D.C."/>
            <person name="Martin F."/>
            <person name="Cullen D."/>
            <person name="Grigoriev I.V."/>
            <person name="Hibbett D.S."/>
        </authorList>
    </citation>
    <scope>NUCLEOTIDE SEQUENCE [LARGE SCALE GENOMIC DNA]</scope>
    <source>
        <strain evidence="8 9">MD-104</strain>
    </source>
</reference>
<evidence type="ECO:0000256" key="6">
    <source>
        <dbReference type="PROSITE-ProRule" id="PRU00236"/>
    </source>
</evidence>
<dbReference type="InterPro" id="IPR003000">
    <property type="entry name" value="Sirtuin"/>
</dbReference>
<dbReference type="GO" id="GO:0070403">
    <property type="term" value="F:NAD+ binding"/>
    <property type="evidence" value="ECO:0007669"/>
    <property type="project" value="InterPro"/>
</dbReference>
<comment type="similarity">
    <text evidence="2">Belongs to the sirtuin family. Class I subfamily.</text>
</comment>
<dbReference type="EMBL" id="KB467831">
    <property type="protein sequence ID" value="PCH34007.1"/>
    <property type="molecule type" value="Genomic_DNA"/>
</dbReference>
<dbReference type="InterPro" id="IPR029035">
    <property type="entry name" value="DHS-like_NAD/FAD-binding_dom"/>
</dbReference>
<dbReference type="GO" id="GO:0005634">
    <property type="term" value="C:nucleus"/>
    <property type="evidence" value="ECO:0007669"/>
    <property type="project" value="TreeGrafter"/>
</dbReference>
<dbReference type="InterPro" id="IPR026591">
    <property type="entry name" value="Sirtuin_cat_small_dom_sf"/>
</dbReference>
<feature type="active site" description="Proton acceptor" evidence="6">
    <location>
        <position position="167"/>
    </location>
</feature>
<dbReference type="OMA" id="HRVRCTF"/>
<keyword evidence="9" id="KW-1185">Reference proteome</keyword>
<dbReference type="STRING" id="742152.A0A2H3JDH1"/>
<feature type="binding site" evidence="6">
    <location>
        <position position="175"/>
    </location>
    <ligand>
        <name>Zn(2+)</name>
        <dbReference type="ChEBI" id="CHEBI:29105"/>
    </ligand>
</feature>